<dbReference type="EMBL" id="LXQA010537477">
    <property type="protein sequence ID" value="MCI57924.1"/>
    <property type="molecule type" value="Genomic_DNA"/>
</dbReference>
<comment type="caution">
    <text evidence="1">The sequence shown here is derived from an EMBL/GenBank/DDBJ whole genome shotgun (WGS) entry which is preliminary data.</text>
</comment>
<protein>
    <submittedName>
        <fullName evidence="1">Uncharacterized protein</fullName>
    </submittedName>
</protein>
<accession>A0A392TBI5</accession>
<evidence type="ECO:0000313" key="1">
    <source>
        <dbReference type="EMBL" id="MCI57924.1"/>
    </source>
</evidence>
<evidence type="ECO:0000313" key="2">
    <source>
        <dbReference type="Proteomes" id="UP000265520"/>
    </source>
</evidence>
<keyword evidence="2" id="KW-1185">Reference proteome</keyword>
<organism evidence="1 2">
    <name type="scientific">Trifolium medium</name>
    <dbReference type="NCBI Taxonomy" id="97028"/>
    <lineage>
        <taxon>Eukaryota</taxon>
        <taxon>Viridiplantae</taxon>
        <taxon>Streptophyta</taxon>
        <taxon>Embryophyta</taxon>
        <taxon>Tracheophyta</taxon>
        <taxon>Spermatophyta</taxon>
        <taxon>Magnoliopsida</taxon>
        <taxon>eudicotyledons</taxon>
        <taxon>Gunneridae</taxon>
        <taxon>Pentapetalae</taxon>
        <taxon>rosids</taxon>
        <taxon>fabids</taxon>
        <taxon>Fabales</taxon>
        <taxon>Fabaceae</taxon>
        <taxon>Papilionoideae</taxon>
        <taxon>50 kb inversion clade</taxon>
        <taxon>NPAAA clade</taxon>
        <taxon>Hologalegina</taxon>
        <taxon>IRL clade</taxon>
        <taxon>Trifolieae</taxon>
        <taxon>Trifolium</taxon>
    </lineage>
</organism>
<dbReference type="Proteomes" id="UP000265520">
    <property type="component" value="Unassembled WGS sequence"/>
</dbReference>
<reference evidence="1 2" key="1">
    <citation type="journal article" date="2018" name="Front. Plant Sci.">
        <title>Red Clover (Trifolium pratense) and Zigzag Clover (T. medium) - A Picture of Genomic Similarities and Differences.</title>
        <authorList>
            <person name="Dluhosova J."/>
            <person name="Istvanek J."/>
            <person name="Nedelnik J."/>
            <person name="Repkova J."/>
        </authorList>
    </citation>
    <scope>NUCLEOTIDE SEQUENCE [LARGE SCALE GENOMIC DNA]</scope>
    <source>
        <strain evidence="2">cv. 10/8</strain>
        <tissue evidence="1">Leaf</tissue>
    </source>
</reference>
<name>A0A392TBI5_9FABA</name>
<feature type="non-terminal residue" evidence="1">
    <location>
        <position position="19"/>
    </location>
</feature>
<sequence length="19" mass="2270">MDTEKLKLQRSSMDAEKMK</sequence>
<dbReference type="AlphaFoldDB" id="A0A392TBI5"/>
<proteinExistence type="predicted"/>